<dbReference type="Proteomes" id="UP001250932">
    <property type="component" value="Unassembled WGS sequence"/>
</dbReference>
<evidence type="ECO:0000256" key="1">
    <source>
        <dbReference type="SAM" id="MobiDB-lite"/>
    </source>
</evidence>
<accession>A0ABU3KC77</accession>
<evidence type="ECO:0000313" key="3">
    <source>
        <dbReference type="Proteomes" id="UP001250932"/>
    </source>
</evidence>
<comment type="caution">
    <text evidence="2">The sequence shown here is derived from an EMBL/GenBank/DDBJ whole genome shotgun (WGS) entry which is preliminary data.</text>
</comment>
<organism evidence="2 3">
    <name type="scientific">Candidatus Nitronereus thalassa</name>
    <dbReference type="NCBI Taxonomy" id="3020898"/>
    <lineage>
        <taxon>Bacteria</taxon>
        <taxon>Pseudomonadati</taxon>
        <taxon>Nitrospirota</taxon>
        <taxon>Nitrospiria</taxon>
        <taxon>Nitrospirales</taxon>
        <taxon>Nitrospiraceae</taxon>
        <taxon>Candidatus Nitronereus</taxon>
    </lineage>
</organism>
<dbReference type="RefSeq" id="WP_313834375.1">
    <property type="nucleotide sequence ID" value="NZ_JAQOUE010000002.1"/>
</dbReference>
<evidence type="ECO:0000313" key="2">
    <source>
        <dbReference type="EMBL" id="MDT7043782.1"/>
    </source>
</evidence>
<reference evidence="2 3" key="1">
    <citation type="journal article" date="2023" name="ISME J.">
        <title>Cultivation and genomic characterization of novel and ubiquitous marine nitrite-oxidizing bacteria from the Nitrospirales.</title>
        <authorList>
            <person name="Mueller A.J."/>
            <person name="Daebeler A."/>
            <person name="Herbold C.W."/>
            <person name="Kirkegaard R.H."/>
            <person name="Daims H."/>
        </authorList>
    </citation>
    <scope>NUCLEOTIDE SEQUENCE [LARGE SCALE GENOMIC DNA]</scope>
    <source>
        <strain evidence="2 3">EB</strain>
    </source>
</reference>
<keyword evidence="3" id="KW-1185">Reference proteome</keyword>
<name>A0ABU3KC77_9BACT</name>
<protein>
    <submittedName>
        <fullName evidence="2">Uncharacterized protein</fullName>
    </submittedName>
</protein>
<feature type="region of interest" description="Disordered" evidence="1">
    <location>
        <begin position="1"/>
        <end position="33"/>
    </location>
</feature>
<sequence>MKTKAKSVPKPARRTKKAVRESAPASTPQARTVPRCTRCGSRTVRLEQFNQELLAVLAIHCLICGHHAFVGKPMVRLIRKPEIPQSADIQKEALKI</sequence>
<feature type="compositionally biased region" description="Basic residues" evidence="1">
    <location>
        <begin position="1"/>
        <end position="17"/>
    </location>
</feature>
<dbReference type="EMBL" id="JAQOUE010000002">
    <property type="protein sequence ID" value="MDT7043782.1"/>
    <property type="molecule type" value="Genomic_DNA"/>
</dbReference>
<gene>
    <name evidence="2" type="ORF">PPG34_15615</name>
</gene>
<proteinExistence type="predicted"/>